<dbReference type="Pfam" id="PF02023">
    <property type="entry name" value="SCAN"/>
    <property type="match status" value="1"/>
</dbReference>
<dbReference type="SUPFAM" id="SSF47353">
    <property type="entry name" value="Retrovirus capsid dimerization domain-like"/>
    <property type="match status" value="1"/>
</dbReference>
<feature type="region of interest" description="Disordered" evidence="3">
    <location>
        <begin position="560"/>
        <end position="606"/>
    </location>
</feature>
<feature type="compositionally biased region" description="Basic and acidic residues" evidence="3">
    <location>
        <begin position="26"/>
        <end position="37"/>
    </location>
</feature>
<dbReference type="Gene3D" id="2.40.70.10">
    <property type="entry name" value="Acid Proteases"/>
    <property type="match status" value="1"/>
</dbReference>
<feature type="region of interest" description="Disordered" evidence="3">
    <location>
        <begin position="335"/>
        <end position="375"/>
    </location>
</feature>
<dbReference type="AlphaFoldDB" id="A0ABD1KJN8"/>
<dbReference type="InterPro" id="IPR038269">
    <property type="entry name" value="SCAN_sf"/>
</dbReference>
<sequence length="862" mass="96853">MAGRGRGSRRAAVEAGEDEQVGTVGGREDPEVSDGSHEPTLSDLVSILQAHMAQQKEQEVLRSREADQQWQTIKELQVQFSNLHQTVQDQSTSSPGETHGALQNGRSEQARPKSRPGPSQQQPLSSHGAVYSGGCCQQSVPFEEEEEDDQAYGLYPYGGHDRSGRSSHALHPKLQKLTDEDDIEHFLITFERIARACRWPRADWSFHLIPLLTGKARGAYVHMDIRDSEDYSKVKAAILAKYDVNAESYRLKFRGLDVHPGESPKELYVRLKELYHKWILPEDKSIEEVGEMIILEQYLRMVSPELQIWLKEHDPKSASEAAMLASTYVSARRKDQPWSYTSSRSSRDARGPSHHAPPQRPPVHTGKPPNRFYGSGPSRRPPICYLCGQEGHTKPVCPKNPAKLTQVCCVPRKDPAVGGTNQSMQLVSVEVNGRGAEALLDTGSDQTLIQPQYVQPSQVSMSDTVSIRCVHGDEKSLPTADVYLKVKDHTYLLTVGVAENLPFSVILGRDVPVLIDLLQPGFMCNAAVTRSQAKLVEDVSPSLSVLPFFDADIEVLPGKPRKSRRQRRLEKFAGTPVKSSVESASDPPLDVQLPGDIGRMQRHDPGLSKLFRRAESSEDQEEEARSERYVLKQGVLYRRQGDLERLVVPGEALKTPVVSNRSRAEPPNKRPNSELESSPETSFLSLTWPKVTFEMEEILSDIHKKLKKLDKLDTMAEDIKDLKETVYANGISLEQTRKDLESVKGPMKKVQKSVRDVTRENLQLKEKILEMTTRSMQDNLIFSSITEEKDENVLKMFFSKELGINNEIAQQIGFLRVHRLRLAKPKKCFESKNDTEKQIKAEKPKLRAIMACFTQVLISNTP</sequence>
<comment type="caution">
    <text evidence="7">The sequence shown here is derived from an EMBL/GenBank/DDBJ whole genome shotgun (WGS) entry which is preliminary data.</text>
</comment>
<keyword evidence="8" id="KW-1185">Reference proteome</keyword>
<keyword evidence="1" id="KW-0378">Hydrolase</keyword>
<feature type="region of interest" description="Disordered" evidence="3">
    <location>
        <begin position="1"/>
        <end position="42"/>
    </location>
</feature>
<keyword evidence="2" id="KW-0863">Zinc-finger</keyword>
<protein>
    <recommendedName>
        <fullName evidence="9">CCHC-type domain-containing protein</fullName>
    </recommendedName>
</protein>
<evidence type="ECO:0000313" key="7">
    <source>
        <dbReference type="EMBL" id="KAL2099404.1"/>
    </source>
</evidence>
<dbReference type="PANTHER" id="PTHR46888:SF1">
    <property type="entry name" value="RIBONUCLEASE H"/>
    <property type="match status" value="1"/>
</dbReference>
<feature type="compositionally biased region" description="Basic and acidic residues" evidence="3">
    <location>
        <begin position="662"/>
        <end position="673"/>
    </location>
</feature>
<evidence type="ECO:0000256" key="3">
    <source>
        <dbReference type="SAM" id="MobiDB-lite"/>
    </source>
</evidence>
<organism evidence="7 8">
    <name type="scientific">Coilia grayii</name>
    <name type="common">Gray's grenadier anchovy</name>
    <dbReference type="NCBI Taxonomy" id="363190"/>
    <lineage>
        <taxon>Eukaryota</taxon>
        <taxon>Metazoa</taxon>
        <taxon>Chordata</taxon>
        <taxon>Craniata</taxon>
        <taxon>Vertebrata</taxon>
        <taxon>Euteleostomi</taxon>
        <taxon>Actinopterygii</taxon>
        <taxon>Neopterygii</taxon>
        <taxon>Teleostei</taxon>
        <taxon>Clupei</taxon>
        <taxon>Clupeiformes</taxon>
        <taxon>Clupeoidei</taxon>
        <taxon>Engraulidae</taxon>
        <taxon>Coilinae</taxon>
        <taxon>Coilia</taxon>
    </lineage>
</organism>
<feature type="domain" description="CCHC-type" evidence="4">
    <location>
        <begin position="384"/>
        <end position="399"/>
    </location>
</feature>
<evidence type="ECO:0000313" key="8">
    <source>
        <dbReference type="Proteomes" id="UP001591681"/>
    </source>
</evidence>
<dbReference type="InterPro" id="IPR001878">
    <property type="entry name" value="Znf_CCHC"/>
</dbReference>
<dbReference type="Proteomes" id="UP001591681">
    <property type="component" value="Unassembled WGS sequence"/>
</dbReference>
<dbReference type="SUPFAM" id="SSF50630">
    <property type="entry name" value="Acid proteases"/>
    <property type="match status" value="1"/>
</dbReference>
<keyword evidence="2" id="KW-0862">Zinc</keyword>
<feature type="domain" description="SCAN box" evidence="6">
    <location>
        <begin position="250"/>
        <end position="324"/>
    </location>
</feature>
<dbReference type="SMART" id="SM00343">
    <property type="entry name" value="ZnF_C2HC"/>
    <property type="match status" value="1"/>
</dbReference>
<feature type="domain" description="Peptidase A2" evidence="5">
    <location>
        <begin position="436"/>
        <end position="511"/>
    </location>
</feature>
<evidence type="ECO:0000259" key="5">
    <source>
        <dbReference type="PROSITE" id="PS50175"/>
    </source>
</evidence>
<feature type="region of interest" description="Disordered" evidence="3">
    <location>
        <begin position="657"/>
        <end position="681"/>
    </location>
</feature>
<feature type="compositionally biased region" description="Polar residues" evidence="3">
    <location>
        <begin position="84"/>
        <end position="96"/>
    </location>
</feature>
<dbReference type="CDD" id="cd00303">
    <property type="entry name" value="retropepsin_like"/>
    <property type="match status" value="1"/>
</dbReference>
<dbReference type="Pfam" id="PF00077">
    <property type="entry name" value="RVP"/>
    <property type="match status" value="1"/>
</dbReference>
<dbReference type="CDD" id="cd07936">
    <property type="entry name" value="SCAN"/>
    <property type="match status" value="1"/>
</dbReference>
<evidence type="ECO:0000256" key="1">
    <source>
        <dbReference type="ARBA" id="ARBA00022801"/>
    </source>
</evidence>
<dbReference type="SMART" id="SM00431">
    <property type="entry name" value="SCAN"/>
    <property type="match status" value="1"/>
</dbReference>
<dbReference type="GO" id="GO:0016787">
    <property type="term" value="F:hydrolase activity"/>
    <property type="evidence" value="ECO:0007669"/>
    <property type="project" value="UniProtKB-KW"/>
</dbReference>
<dbReference type="EMBL" id="JBHFQA010000005">
    <property type="protein sequence ID" value="KAL2099404.1"/>
    <property type="molecule type" value="Genomic_DNA"/>
</dbReference>
<evidence type="ECO:0000259" key="4">
    <source>
        <dbReference type="PROSITE" id="PS50158"/>
    </source>
</evidence>
<evidence type="ECO:0008006" key="9">
    <source>
        <dbReference type="Google" id="ProtNLM"/>
    </source>
</evidence>
<dbReference type="Gene3D" id="1.10.4020.10">
    <property type="entry name" value="DNA breaking-rejoining enzymes"/>
    <property type="match status" value="1"/>
</dbReference>
<dbReference type="InterPro" id="IPR001995">
    <property type="entry name" value="Peptidase_A2_cat"/>
</dbReference>
<dbReference type="PROSITE" id="PS50158">
    <property type="entry name" value="ZF_CCHC"/>
    <property type="match status" value="1"/>
</dbReference>
<evidence type="ECO:0000256" key="2">
    <source>
        <dbReference type="PROSITE-ProRule" id="PRU00047"/>
    </source>
</evidence>
<dbReference type="PANTHER" id="PTHR46888">
    <property type="entry name" value="ZINC KNUCKLE DOMAINCONTAINING PROTEIN-RELATED"/>
    <property type="match status" value="1"/>
</dbReference>
<dbReference type="PROSITE" id="PS50804">
    <property type="entry name" value="SCAN_BOX"/>
    <property type="match status" value="1"/>
</dbReference>
<proteinExistence type="predicted"/>
<feature type="region of interest" description="Disordered" evidence="3">
    <location>
        <begin position="84"/>
        <end position="130"/>
    </location>
</feature>
<accession>A0ABD1KJN8</accession>
<dbReference type="InterPro" id="IPR021109">
    <property type="entry name" value="Peptidase_aspartic_dom_sf"/>
</dbReference>
<dbReference type="InterPro" id="IPR018061">
    <property type="entry name" value="Retropepsins"/>
</dbReference>
<dbReference type="PROSITE" id="PS50175">
    <property type="entry name" value="ASP_PROT_RETROV"/>
    <property type="match status" value="1"/>
</dbReference>
<evidence type="ECO:0000259" key="6">
    <source>
        <dbReference type="PROSITE" id="PS50804"/>
    </source>
</evidence>
<gene>
    <name evidence="7" type="ORF">ACEWY4_005884</name>
</gene>
<dbReference type="GO" id="GO:0008270">
    <property type="term" value="F:zinc ion binding"/>
    <property type="evidence" value="ECO:0007669"/>
    <property type="project" value="UniProtKB-KW"/>
</dbReference>
<keyword evidence="2" id="KW-0479">Metal-binding</keyword>
<dbReference type="InterPro" id="IPR003309">
    <property type="entry name" value="SCAN_dom"/>
</dbReference>
<name>A0ABD1KJN8_9TELE</name>
<reference evidence="7 8" key="1">
    <citation type="submission" date="2024-09" db="EMBL/GenBank/DDBJ databases">
        <title>A chromosome-level genome assembly of Gray's grenadier anchovy, Coilia grayii.</title>
        <authorList>
            <person name="Fu Z."/>
        </authorList>
    </citation>
    <scope>NUCLEOTIDE SEQUENCE [LARGE SCALE GENOMIC DNA]</scope>
    <source>
        <strain evidence="7">G4</strain>
        <tissue evidence="7">Muscle</tissue>
    </source>
</reference>